<dbReference type="Pfam" id="PF24384">
    <property type="entry name" value="Ig_TMM62"/>
    <property type="match status" value="1"/>
</dbReference>
<keyword evidence="6" id="KW-1185">Reference proteome</keyword>
<feature type="compositionally biased region" description="Low complexity" evidence="1">
    <location>
        <begin position="43"/>
        <end position="54"/>
    </location>
</feature>
<evidence type="ECO:0000259" key="4">
    <source>
        <dbReference type="Pfam" id="PF24384"/>
    </source>
</evidence>
<proteinExistence type="predicted"/>
<protein>
    <recommendedName>
        <fullName evidence="7">Calcineurin-like phosphoesterase domain-containing protein</fullName>
    </recommendedName>
</protein>
<dbReference type="SUPFAM" id="SSF56300">
    <property type="entry name" value="Metallo-dependent phosphatases"/>
    <property type="match status" value="1"/>
</dbReference>
<feature type="transmembrane region" description="Helical" evidence="2">
    <location>
        <begin position="701"/>
        <end position="729"/>
    </location>
</feature>
<evidence type="ECO:0000313" key="6">
    <source>
        <dbReference type="Proteomes" id="UP001151516"/>
    </source>
</evidence>
<dbReference type="Gene3D" id="3.60.21.10">
    <property type="match status" value="1"/>
</dbReference>
<dbReference type="Proteomes" id="UP001151516">
    <property type="component" value="Unassembled WGS sequence"/>
</dbReference>
<feature type="transmembrane region" description="Helical" evidence="2">
    <location>
        <begin position="639"/>
        <end position="663"/>
    </location>
</feature>
<evidence type="ECO:0000256" key="1">
    <source>
        <dbReference type="SAM" id="MobiDB-lite"/>
    </source>
</evidence>
<dbReference type="GO" id="GO:0016787">
    <property type="term" value="F:hydrolase activity"/>
    <property type="evidence" value="ECO:0007669"/>
    <property type="project" value="InterPro"/>
</dbReference>
<dbReference type="InterPro" id="IPR004843">
    <property type="entry name" value="Calcineurin-like_PHP"/>
</dbReference>
<feature type="transmembrane region" description="Helical" evidence="2">
    <location>
        <begin position="675"/>
        <end position="695"/>
    </location>
</feature>
<evidence type="ECO:0000313" key="5">
    <source>
        <dbReference type="EMBL" id="KAJ2688321.1"/>
    </source>
</evidence>
<feature type="region of interest" description="Disordered" evidence="1">
    <location>
        <begin position="37"/>
        <end position="56"/>
    </location>
</feature>
<dbReference type="PANTHER" id="PTHR14795:SF0">
    <property type="entry name" value="TRANSMEMBRANE PROTEIN 62"/>
    <property type="match status" value="1"/>
</dbReference>
<feature type="transmembrane region" description="Helical" evidence="2">
    <location>
        <begin position="586"/>
        <end position="607"/>
    </location>
</feature>
<evidence type="ECO:0000256" key="2">
    <source>
        <dbReference type="SAM" id="Phobius"/>
    </source>
</evidence>
<comment type="caution">
    <text evidence="5">The sequence shown here is derived from an EMBL/GenBank/DDBJ whole genome shotgun (WGS) entry which is preliminary data.</text>
</comment>
<evidence type="ECO:0008006" key="7">
    <source>
        <dbReference type="Google" id="ProtNLM"/>
    </source>
</evidence>
<feature type="domain" description="Calcineurin-like phosphoesterase" evidence="3">
    <location>
        <begin position="69"/>
        <end position="277"/>
    </location>
</feature>
<accession>A0A9W8GKQ6</accession>
<sequence>METRKVLSQVVLVLVTLLCWLYGLHLYTEANRPLLQQDRSPHSSVSSAPLGPSSDHLPVLDDGNDGVLTFIHASDVHISKYVPQGGLIHFLHFLHTAVPLISPRLVTITGDLTDGKDQQKLTSLQQPDEWKAYQRALDSSGVKNRFNGTFYRDQRGNHDCFNVFASDSADNYFNTYSATKEVGGYFLEIKESFGSYAFVASDGCPRHGFARPLNFFGYLDAHGMQLLEGRLERAKGSNHTFLLNHYPVSTMLYGRYNQTFAQLARGVSVFLCGHLHQLVGGIGAQLQAYKAHEGYWELEIGDMKEHALYRVYAVDHDLVSFVDVTLPVGRLPMPNPQMLDATVPVEPIPHPPVVLVTNPKDARYLLPQHEPLGIMRRSTHIRALVWADSNITKVEMKIDGIAHPHPAVFRGKQATDAHGDTVKTPLWVAPWDPAQYDDGRLHELEVTATDAQGKSTSVRIPFHFSPEPVPLDNDSRGGWIMRQSFPDIFRISGLTSYLLMSVLLVIVPRLYYLALGEPRAWMAARTLAHHKDEARIRHLGSALMRGDIVNPFTLAKLGLALIAEQTKFLVATQFTAQVYFASLGPFFYPAYFFTMALSCLPLFTGLLIPSAGPLGVGSVYAYGIYIAGEWAPLLDSWTYALASIIALAVLLVYLPVAAAPPALFYSPYTSSGKPWYRGVAVRLAVAVYCVVYLGLPTLMTVYTYGFASILLGYSRAWLFVAASVALYVLDWRPSAARNVAYVQVPSPASGARQEE</sequence>
<dbReference type="AlphaFoldDB" id="A0A9W8GKQ6"/>
<keyword evidence="2" id="KW-0472">Membrane</keyword>
<keyword evidence="2" id="KW-1133">Transmembrane helix</keyword>
<dbReference type="OrthoDB" id="45365at2759"/>
<organism evidence="5 6">
    <name type="scientific">Coemansia spiralis</name>
    <dbReference type="NCBI Taxonomy" id="417178"/>
    <lineage>
        <taxon>Eukaryota</taxon>
        <taxon>Fungi</taxon>
        <taxon>Fungi incertae sedis</taxon>
        <taxon>Zoopagomycota</taxon>
        <taxon>Kickxellomycotina</taxon>
        <taxon>Kickxellomycetes</taxon>
        <taxon>Kickxellales</taxon>
        <taxon>Kickxellaceae</taxon>
        <taxon>Coemansia</taxon>
    </lineage>
</organism>
<evidence type="ECO:0000259" key="3">
    <source>
        <dbReference type="Pfam" id="PF00149"/>
    </source>
</evidence>
<feature type="transmembrane region" description="Helical" evidence="2">
    <location>
        <begin position="491"/>
        <end position="512"/>
    </location>
</feature>
<dbReference type="InterPro" id="IPR029052">
    <property type="entry name" value="Metallo-depent_PP-like"/>
</dbReference>
<keyword evidence="2" id="KW-0812">Transmembrane</keyword>
<name>A0A9W8GKQ6_9FUNG</name>
<feature type="transmembrane region" description="Helical" evidence="2">
    <location>
        <begin position="614"/>
        <end position="633"/>
    </location>
</feature>
<dbReference type="PANTHER" id="PTHR14795">
    <property type="entry name" value="HELICASE RELATED"/>
    <property type="match status" value="1"/>
</dbReference>
<reference evidence="5" key="1">
    <citation type="submission" date="2022-07" db="EMBL/GenBank/DDBJ databases">
        <title>Phylogenomic reconstructions and comparative analyses of Kickxellomycotina fungi.</title>
        <authorList>
            <person name="Reynolds N.K."/>
            <person name="Stajich J.E."/>
            <person name="Barry K."/>
            <person name="Grigoriev I.V."/>
            <person name="Crous P."/>
            <person name="Smith M.E."/>
        </authorList>
    </citation>
    <scope>NUCLEOTIDE SEQUENCE</scope>
    <source>
        <strain evidence="5">CBS 109367</strain>
    </source>
</reference>
<dbReference type="EMBL" id="JANBTX010000049">
    <property type="protein sequence ID" value="KAJ2688321.1"/>
    <property type="molecule type" value="Genomic_DNA"/>
</dbReference>
<gene>
    <name evidence="5" type="ORF">IWW39_002284</name>
</gene>
<feature type="transmembrane region" description="Helical" evidence="2">
    <location>
        <begin position="6"/>
        <end position="27"/>
    </location>
</feature>
<dbReference type="Pfam" id="PF00149">
    <property type="entry name" value="Metallophos"/>
    <property type="match status" value="1"/>
</dbReference>
<feature type="domain" description="TMEM62 Ig-like" evidence="4">
    <location>
        <begin position="350"/>
        <end position="462"/>
    </location>
</feature>
<dbReference type="InterPro" id="IPR056229">
    <property type="entry name" value="Ig_TMM62"/>
</dbReference>